<dbReference type="SUPFAM" id="SSF82689">
    <property type="entry name" value="Mechanosensitive channel protein MscS (YggB), C-terminal domain"/>
    <property type="match status" value="1"/>
</dbReference>
<feature type="transmembrane region" description="Helical" evidence="7">
    <location>
        <begin position="93"/>
        <end position="110"/>
    </location>
</feature>
<name>A0A0C9M1J3_SPHPI</name>
<sequence>MTLFEWLQASGIELPTRAEAMEAGVAAVLTLAMLAGGVVAGRKLGPPVAALIQRFAIAQGEALHARICAITRHLTAALLLMTLGALWPWESLAGVPIGLALGASMARAGFQLLRGLNLPRWLAWIFAIVCFVALFSREIGGLGPVSRLAEQIGFTVGSRRFSVMLLVTMLVTVVTILALTRAVTRITEQWIGHARGLDPTQKLLAQKLASIGIVVIAFFFAMDLLEIDLTSLALFSGGFGLAIGFGLQKTIGNLIAGIILLMDRSIKPGDVIALQSEIGWVNKIGVRAVSIITRDGKEHLIPNENLMTQEVENWSYSDRNVRVRIPVSIAYDNDLKLAQELMLRAAHESPRVLKSPKPSVWLMSFGDHALQHEILAWISDPESGVGNVRSDVLNRLWFLFKEHGVGLPYPQRDIHIRSLPGGIRHENLGAPVTPDP</sequence>
<dbReference type="Pfam" id="PF00924">
    <property type="entry name" value="MS_channel_2nd"/>
    <property type="match status" value="1"/>
</dbReference>
<dbReference type="SUPFAM" id="SSF82861">
    <property type="entry name" value="Mechanosensitive channel protein MscS (YggB), transmembrane region"/>
    <property type="match status" value="1"/>
</dbReference>
<gene>
    <name evidence="10" type="ORF">SP6_17_00570</name>
</gene>
<dbReference type="SUPFAM" id="SSF50182">
    <property type="entry name" value="Sm-like ribonucleoproteins"/>
    <property type="match status" value="1"/>
</dbReference>
<organism evidence="10 11">
    <name type="scientific">Sphingomonas paucimobilis NBRC 13935</name>
    <dbReference type="NCBI Taxonomy" id="1219050"/>
    <lineage>
        <taxon>Bacteria</taxon>
        <taxon>Pseudomonadati</taxon>
        <taxon>Pseudomonadota</taxon>
        <taxon>Alphaproteobacteria</taxon>
        <taxon>Sphingomonadales</taxon>
        <taxon>Sphingomonadaceae</taxon>
        <taxon>Sphingomonas</taxon>
    </lineage>
</organism>
<dbReference type="Proteomes" id="UP000032025">
    <property type="component" value="Unassembled WGS sequence"/>
</dbReference>
<dbReference type="AlphaFoldDB" id="A0A0C9M1J3"/>
<keyword evidence="11" id="KW-1185">Reference proteome</keyword>
<dbReference type="Gene3D" id="2.30.30.60">
    <property type="match status" value="1"/>
</dbReference>
<reference evidence="10 11" key="1">
    <citation type="submission" date="2014-08" db="EMBL/GenBank/DDBJ databases">
        <title>Whole genome shotgun sequence of Sphingomonas paucimobilis NBRC 13935.</title>
        <authorList>
            <person name="Hosoyama A."/>
            <person name="Hashimoto M."/>
            <person name="Hosoyama Y."/>
            <person name="Noguchi M."/>
            <person name="Uohara A."/>
            <person name="Ohji S."/>
            <person name="Katano-Makiyama Y."/>
            <person name="Ichikawa N."/>
            <person name="Kimura A."/>
            <person name="Yamazoe A."/>
            <person name="Fujita N."/>
        </authorList>
    </citation>
    <scope>NUCLEOTIDE SEQUENCE [LARGE SCALE GENOMIC DNA]</scope>
    <source>
        <strain evidence="10 11">NBRC 13935</strain>
    </source>
</reference>
<dbReference type="PANTHER" id="PTHR30347">
    <property type="entry name" value="POTASSIUM CHANNEL RELATED"/>
    <property type="match status" value="1"/>
</dbReference>
<dbReference type="PANTHER" id="PTHR30347:SF1">
    <property type="entry name" value="MECHANOSENSITIVE CHANNEL MSCK"/>
    <property type="match status" value="1"/>
</dbReference>
<evidence type="ECO:0000256" key="7">
    <source>
        <dbReference type="SAM" id="Phobius"/>
    </source>
</evidence>
<feature type="domain" description="Mechanosensitive ion channel MscS" evidence="8">
    <location>
        <begin position="250"/>
        <end position="315"/>
    </location>
</feature>
<evidence type="ECO:0000259" key="8">
    <source>
        <dbReference type="Pfam" id="PF00924"/>
    </source>
</evidence>
<dbReference type="RefSeq" id="WP_007403831.1">
    <property type="nucleotide sequence ID" value="NZ_BBJS01000017.1"/>
</dbReference>
<feature type="transmembrane region" description="Helical" evidence="7">
    <location>
        <begin position="204"/>
        <end position="222"/>
    </location>
</feature>
<feature type="domain" description="Mechanosensitive ion channel MscS C-terminal" evidence="9">
    <location>
        <begin position="323"/>
        <end position="406"/>
    </location>
</feature>
<dbReference type="Pfam" id="PF21082">
    <property type="entry name" value="MS_channel_3rd"/>
    <property type="match status" value="1"/>
</dbReference>
<dbReference type="InterPro" id="IPR006685">
    <property type="entry name" value="MscS_channel_2nd"/>
</dbReference>
<feature type="transmembrane region" description="Helical" evidence="7">
    <location>
        <begin position="163"/>
        <end position="183"/>
    </location>
</feature>
<dbReference type="InterPro" id="IPR049278">
    <property type="entry name" value="MS_channel_C"/>
</dbReference>
<feature type="transmembrane region" description="Helical" evidence="7">
    <location>
        <begin position="63"/>
        <end position="87"/>
    </location>
</feature>
<comment type="caution">
    <text evidence="10">The sequence shown here is derived from an EMBL/GenBank/DDBJ whole genome shotgun (WGS) entry which is preliminary data.</text>
</comment>
<evidence type="ECO:0000259" key="9">
    <source>
        <dbReference type="Pfam" id="PF21082"/>
    </source>
</evidence>
<dbReference type="EMBL" id="BBJS01000017">
    <property type="protein sequence ID" value="GAN13340.1"/>
    <property type="molecule type" value="Genomic_DNA"/>
</dbReference>
<evidence type="ECO:0000313" key="11">
    <source>
        <dbReference type="Proteomes" id="UP000032025"/>
    </source>
</evidence>
<dbReference type="InterPro" id="IPR011066">
    <property type="entry name" value="MscS_channel_C_sf"/>
</dbReference>
<dbReference type="InterPro" id="IPR023408">
    <property type="entry name" value="MscS_beta-dom_sf"/>
</dbReference>
<dbReference type="InterPro" id="IPR052702">
    <property type="entry name" value="MscS-like_channel"/>
</dbReference>
<protein>
    <submittedName>
        <fullName evidence="10">DNA, contig: SP617</fullName>
    </submittedName>
</protein>
<evidence type="ECO:0000256" key="1">
    <source>
        <dbReference type="ARBA" id="ARBA00004651"/>
    </source>
</evidence>
<dbReference type="InterPro" id="IPR010920">
    <property type="entry name" value="LSM_dom_sf"/>
</dbReference>
<accession>A0A0C9M1J3</accession>
<dbReference type="GO" id="GO:0008381">
    <property type="term" value="F:mechanosensitive monoatomic ion channel activity"/>
    <property type="evidence" value="ECO:0007669"/>
    <property type="project" value="UniProtKB-ARBA"/>
</dbReference>
<evidence type="ECO:0000256" key="5">
    <source>
        <dbReference type="ARBA" id="ARBA00022989"/>
    </source>
</evidence>
<dbReference type="InterPro" id="IPR011014">
    <property type="entry name" value="MscS_channel_TM-2"/>
</dbReference>
<evidence type="ECO:0000256" key="2">
    <source>
        <dbReference type="ARBA" id="ARBA00008017"/>
    </source>
</evidence>
<evidence type="ECO:0000256" key="3">
    <source>
        <dbReference type="ARBA" id="ARBA00022475"/>
    </source>
</evidence>
<feature type="transmembrane region" description="Helical" evidence="7">
    <location>
        <begin position="20"/>
        <end position="42"/>
    </location>
</feature>
<comment type="similarity">
    <text evidence="2">Belongs to the MscS (TC 1.A.23) family.</text>
</comment>
<feature type="transmembrane region" description="Helical" evidence="7">
    <location>
        <begin position="122"/>
        <end position="143"/>
    </location>
</feature>
<evidence type="ECO:0000313" key="10">
    <source>
        <dbReference type="EMBL" id="GAN13340.1"/>
    </source>
</evidence>
<dbReference type="GO" id="GO:0005886">
    <property type="term" value="C:plasma membrane"/>
    <property type="evidence" value="ECO:0007669"/>
    <property type="project" value="UniProtKB-SubCell"/>
</dbReference>
<proteinExistence type="inferred from homology"/>
<keyword evidence="3" id="KW-1003">Cell membrane</keyword>
<dbReference type="Gene3D" id="3.30.70.100">
    <property type="match status" value="1"/>
</dbReference>
<feature type="transmembrane region" description="Helical" evidence="7">
    <location>
        <begin position="234"/>
        <end position="261"/>
    </location>
</feature>
<comment type="subcellular location">
    <subcellularLocation>
        <location evidence="1">Cell membrane</location>
        <topology evidence="1">Multi-pass membrane protein</topology>
    </subcellularLocation>
</comment>
<dbReference type="Gene3D" id="1.10.287.1260">
    <property type="match status" value="1"/>
</dbReference>
<evidence type="ECO:0000256" key="4">
    <source>
        <dbReference type="ARBA" id="ARBA00022692"/>
    </source>
</evidence>
<dbReference type="GeneID" id="78526998"/>
<keyword evidence="5 7" id="KW-1133">Transmembrane helix</keyword>
<evidence type="ECO:0000256" key="6">
    <source>
        <dbReference type="ARBA" id="ARBA00023136"/>
    </source>
</evidence>
<keyword evidence="4 7" id="KW-0812">Transmembrane</keyword>
<keyword evidence="6 7" id="KW-0472">Membrane</keyword>